<sequence length="57" mass="6734">MQGKYKRQGVNTLKIGVNTHISIICRRPIRNDLFFYLCNLTKKKAIFEMKNELCKTD</sequence>
<organism evidence="1">
    <name type="scientific">Siphoviridae sp. ctTwu10</name>
    <dbReference type="NCBI Taxonomy" id="2825525"/>
    <lineage>
        <taxon>Viruses</taxon>
        <taxon>Duplodnaviria</taxon>
        <taxon>Heunggongvirae</taxon>
        <taxon>Uroviricota</taxon>
        <taxon>Caudoviricetes</taxon>
    </lineage>
</organism>
<accession>A0A8S5P7R8</accession>
<dbReference type="EMBL" id="BK015348">
    <property type="protein sequence ID" value="DAE02637.1"/>
    <property type="molecule type" value="Genomic_DNA"/>
</dbReference>
<protein>
    <submittedName>
        <fullName evidence="1">Uncharacterized protein</fullName>
    </submittedName>
</protein>
<evidence type="ECO:0000313" key="1">
    <source>
        <dbReference type="EMBL" id="DAE02637.1"/>
    </source>
</evidence>
<reference evidence="1" key="1">
    <citation type="journal article" date="2021" name="Proc. Natl. Acad. Sci. U.S.A.">
        <title>A Catalog of Tens of Thousands of Viruses from Human Metagenomes Reveals Hidden Associations with Chronic Diseases.</title>
        <authorList>
            <person name="Tisza M.J."/>
            <person name="Buck C.B."/>
        </authorList>
    </citation>
    <scope>NUCLEOTIDE SEQUENCE</scope>
    <source>
        <strain evidence="1">CtTwu10</strain>
    </source>
</reference>
<proteinExistence type="predicted"/>
<name>A0A8S5P7R8_9CAUD</name>